<gene>
    <name evidence="1" type="ORF">PoB_001680000</name>
</gene>
<name>A0AAV3Z6W2_9GAST</name>
<reference evidence="1 2" key="1">
    <citation type="journal article" date="2021" name="Elife">
        <title>Chloroplast acquisition without the gene transfer in kleptoplastic sea slugs, Plakobranchus ocellatus.</title>
        <authorList>
            <person name="Maeda T."/>
            <person name="Takahashi S."/>
            <person name="Yoshida T."/>
            <person name="Shimamura S."/>
            <person name="Takaki Y."/>
            <person name="Nagai Y."/>
            <person name="Toyoda A."/>
            <person name="Suzuki Y."/>
            <person name="Arimoto A."/>
            <person name="Ishii H."/>
            <person name="Satoh N."/>
            <person name="Nishiyama T."/>
            <person name="Hasebe M."/>
            <person name="Maruyama T."/>
            <person name="Minagawa J."/>
            <person name="Obokata J."/>
            <person name="Shigenobu S."/>
        </authorList>
    </citation>
    <scope>NUCLEOTIDE SEQUENCE [LARGE SCALE GENOMIC DNA]</scope>
</reference>
<dbReference type="EMBL" id="BLXT01002015">
    <property type="protein sequence ID" value="GFN90294.1"/>
    <property type="molecule type" value="Genomic_DNA"/>
</dbReference>
<evidence type="ECO:0000313" key="1">
    <source>
        <dbReference type="EMBL" id="GFN90294.1"/>
    </source>
</evidence>
<dbReference type="Proteomes" id="UP000735302">
    <property type="component" value="Unassembled WGS sequence"/>
</dbReference>
<comment type="caution">
    <text evidence="1">The sequence shown here is derived from an EMBL/GenBank/DDBJ whole genome shotgun (WGS) entry which is preliminary data.</text>
</comment>
<dbReference type="AlphaFoldDB" id="A0AAV3Z6W2"/>
<organism evidence="1 2">
    <name type="scientific">Plakobranchus ocellatus</name>
    <dbReference type="NCBI Taxonomy" id="259542"/>
    <lineage>
        <taxon>Eukaryota</taxon>
        <taxon>Metazoa</taxon>
        <taxon>Spiralia</taxon>
        <taxon>Lophotrochozoa</taxon>
        <taxon>Mollusca</taxon>
        <taxon>Gastropoda</taxon>
        <taxon>Heterobranchia</taxon>
        <taxon>Euthyneura</taxon>
        <taxon>Panpulmonata</taxon>
        <taxon>Sacoglossa</taxon>
        <taxon>Placobranchoidea</taxon>
        <taxon>Plakobranchidae</taxon>
        <taxon>Plakobranchus</taxon>
    </lineage>
</organism>
<proteinExistence type="predicted"/>
<protein>
    <submittedName>
        <fullName evidence="1">Fdsig-like</fullName>
    </submittedName>
</protein>
<sequence>MGLKRTTEKLYSGLVGLKRTADVLCRNPMGLKRTAEKLYSGLVGLADVLCRNPMGLKRTAEKLYSGLVGLKRTAEKLHSEEDRGVNEISVAENAGFYIGLERRSNPTRLEWHDGSLPATDMPLAGVGSRWGTVTYPGTIKMVSGIYEKYALCGNYNTPTMTEAYGTTVHGQEPVDKSFRLTESAASSYMECVVMCSQETLCRLADFRRDISTCTLLGPGTLDDTTENAASTTFIRASFDIVRDKYGCCT</sequence>
<keyword evidence="2" id="KW-1185">Reference proteome</keyword>
<accession>A0AAV3Z6W2</accession>
<evidence type="ECO:0000313" key="2">
    <source>
        <dbReference type="Proteomes" id="UP000735302"/>
    </source>
</evidence>